<comment type="function">
    <text evidence="6">HflC and HflK could regulate a protease.</text>
</comment>
<feature type="compositionally biased region" description="Low complexity" evidence="7">
    <location>
        <begin position="314"/>
        <end position="338"/>
    </location>
</feature>
<dbReference type="PANTHER" id="PTHR42911">
    <property type="entry name" value="MODULATOR OF FTSH PROTEASE HFLC"/>
    <property type="match status" value="1"/>
</dbReference>
<dbReference type="SUPFAM" id="SSF117892">
    <property type="entry name" value="Band 7/SPFH domain"/>
    <property type="match status" value="1"/>
</dbReference>
<organism evidence="10 11">
    <name type="scientific">Nibricoccus aquaticus</name>
    <dbReference type="NCBI Taxonomy" id="2576891"/>
    <lineage>
        <taxon>Bacteria</taxon>
        <taxon>Pseudomonadati</taxon>
        <taxon>Verrucomicrobiota</taxon>
        <taxon>Opitutia</taxon>
        <taxon>Opitutales</taxon>
        <taxon>Opitutaceae</taxon>
        <taxon>Nibricoccus</taxon>
    </lineage>
</organism>
<dbReference type="RefSeq" id="WP_096056127.1">
    <property type="nucleotide sequence ID" value="NZ_CP023344.1"/>
</dbReference>
<comment type="subcellular location">
    <subcellularLocation>
        <location evidence="1">Membrane</location>
        <topology evidence="1">Single-pass membrane protein</topology>
    </subcellularLocation>
</comment>
<dbReference type="InterPro" id="IPR036013">
    <property type="entry name" value="Band_7/SPFH_dom_sf"/>
</dbReference>
<dbReference type="OrthoDB" id="9809197at2"/>
<protein>
    <recommendedName>
        <fullName evidence="6">Protein HflC</fullName>
    </recommendedName>
</protein>
<evidence type="ECO:0000259" key="9">
    <source>
        <dbReference type="SMART" id="SM00244"/>
    </source>
</evidence>
<reference evidence="10 11" key="1">
    <citation type="submission" date="2017-09" db="EMBL/GenBank/DDBJ databases">
        <title>Complete genome sequence of Verrucomicrobial strain HZ-65, isolated from freshwater.</title>
        <authorList>
            <person name="Choi A."/>
        </authorList>
    </citation>
    <scope>NUCLEOTIDE SEQUENCE [LARGE SCALE GENOMIC DNA]</scope>
    <source>
        <strain evidence="10 11">HZ-65</strain>
    </source>
</reference>
<dbReference type="InterPro" id="IPR001107">
    <property type="entry name" value="Band_7"/>
</dbReference>
<dbReference type="Pfam" id="PF01145">
    <property type="entry name" value="Band_7"/>
    <property type="match status" value="1"/>
</dbReference>
<keyword evidence="4 8" id="KW-1133">Transmembrane helix</keyword>
<dbReference type="Gene3D" id="3.30.479.30">
    <property type="entry name" value="Band 7 domain"/>
    <property type="match status" value="1"/>
</dbReference>
<dbReference type="CDD" id="cd03405">
    <property type="entry name" value="SPFH_HflC"/>
    <property type="match status" value="1"/>
</dbReference>
<dbReference type="KEGG" id="vbh:CMV30_11315"/>
<evidence type="ECO:0000313" key="11">
    <source>
        <dbReference type="Proteomes" id="UP000217265"/>
    </source>
</evidence>
<evidence type="ECO:0000256" key="6">
    <source>
        <dbReference type="PIRNR" id="PIRNR005651"/>
    </source>
</evidence>
<dbReference type="Proteomes" id="UP000217265">
    <property type="component" value="Chromosome"/>
</dbReference>
<dbReference type="InterPro" id="IPR010200">
    <property type="entry name" value="HflC"/>
</dbReference>
<keyword evidence="3 8" id="KW-0812">Transmembrane</keyword>
<accession>A0A290Q733</accession>
<evidence type="ECO:0000256" key="1">
    <source>
        <dbReference type="ARBA" id="ARBA00004167"/>
    </source>
</evidence>
<evidence type="ECO:0000256" key="3">
    <source>
        <dbReference type="ARBA" id="ARBA00022692"/>
    </source>
</evidence>
<dbReference type="SMART" id="SM00244">
    <property type="entry name" value="PHB"/>
    <property type="match status" value="1"/>
</dbReference>
<keyword evidence="11" id="KW-1185">Reference proteome</keyword>
<dbReference type="EMBL" id="CP023344">
    <property type="protein sequence ID" value="ATC64495.1"/>
    <property type="molecule type" value="Genomic_DNA"/>
</dbReference>
<dbReference type="GO" id="GO:0016020">
    <property type="term" value="C:membrane"/>
    <property type="evidence" value="ECO:0007669"/>
    <property type="project" value="UniProtKB-SubCell"/>
</dbReference>
<name>A0A290Q733_9BACT</name>
<dbReference type="PIRSF" id="PIRSF005651">
    <property type="entry name" value="HflC"/>
    <property type="match status" value="1"/>
</dbReference>
<keyword evidence="5 8" id="KW-0472">Membrane</keyword>
<evidence type="ECO:0000256" key="8">
    <source>
        <dbReference type="SAM" id="Phobius"/>
    </source>
</evidence>
<evidence type="ECO:0000256" key="5">
    <source>
        <dbReference type="ARBA" id="ARBA00023136"/>
    </source>
</evidence>
<evidence type="ECO:0000256" key="4">
    <source>
        <dbReference type="ARBA" id="ARBA00022989"/>
    </source>
</evidence>
<feature type="region of interest" description="Disordered" evidence="7">
    <location>
        <begin position="303"/>
        <end position="338"/>
    </location>
</feature>
<feature type="transmembrane region" description="Helical" evidence="8">
    <location>
        <begin position="20"/>
        <end position="41"/>
    </location>
</feature>
<proteinExistence type="inferred from homology"/>
<dbReference type="PANTHER" id="PTHR42911:SF1">
    <property type="entry name" value="MODULATOR OF FTSH PROTEASE HFLC"/>
    <property type="match status" value="1"/>
</dbReference>
<sequence>MSSAQNSPADSTESSATPFLRWAAFALGALLVLVFATGFIVRENEKALVLRFGKPVRVLESAGWYARLPWPIDRVVRLDARLQQNEIRLSEAITRDKRNVIVPMFYTWRIADPERFLQRVATPESATEKLDAILTSARNAALGRIPFEELVAVREGRGPLATLEKNILQNAQHDARENLGIELVETGVLQINLPQANTESVFRRMRAERKREASQYRAEGRAQAETIRATTDKETTLILADARRYAEETRGTAEAEAARIYAGSHGQDANFYHFLRQLQSLRSIVDRNTTLILDTSSAPFALLKSGPDSPSPLLPASSQPQHSSPQSPVAAAALLDPR</sequence>
<comment type="similarity">
    <text evidence="2 6">Belongs to the band 7/mec-2 family. HflC subfamily.</text>
</comment>
<feature type="domain" description="Band 7" evidence="9">
    <location>
        <begin position="36"/>
        <end position="205"/>
    </location>
</feature>
<gene>
    <name evidence="10" type="ORF">CMV30_11315</name>
</gene>
<dbReference type="AlphaFoldDB" id="A0A290Q733"/>
<evidence type="ECO:0000256" key="7">
    <source>
        <dbReference type="SAM" id="MobiDB-lite"/>
    </source>
</evidence>
<evidence type="ECO:0000256" key="2">
    <source>
        <dbReference type="ARBA" id="ARBA00007862"/>
    </source>
</evidence>
<evidence type="ECO:0000313" key="10">
    <source>
        <dbReference type="EMBL" id="ATC64495.1"/>
    </source>
</evidence>